<dbReference type="InterPro" id="IPR046765">
    <property type="entry name" value="Antitox_RHH"/>
</dbReference>
<dbReference type="OrthoDB" id="7190256at2"/>
<organism evidence="3 4">
    <name type="scientific">Teichococcus aestuarii</name>
    <dbReference type="NCBI Taxonomy" id="568898"/>
    <lineage>
        <taxon>Bacteria</taxon>
        <taxon>Pseudomonadati</taxon>
        <taxon>Pseudomonadota</taxon>
        <taxon>Alphaproteobacteria</taxon>
        <taxon>Acetobacterales</taxon>
        <taxon>Roseomonadaceae</taxon>
        <taxon>Roseomonas</taxon>
    </lineage>
</organism>
<dbReference type="RefSeq" id="WP_109519072.1">
    <property type="nucleotide sequence ID" value="NZ_PDOA01000027.1"/>
</dbReference>
<dbReference type="EMBL" id="PDOA01000027">
    <property type="protein sequence ID" value="PWC26677.1"/>
    <property type="molecule type" value="Genomic_DNA"/>
</dbReference>
<reference evidence="4" key="1">
    <citation type="submission" date="2017-10" db="EMBL/GenBank/DDBJ databases">
        <authorList>
            <person name="Toshchakov S.V."/>
            <person name="Goeva M.A."/>
        </authorList>
    </citation>
    <scope>NUCLEOTIDE SEQUENCE [LARGE SCALE GENOMIC DNA]</scope>
    <source>
        <strain evidence="4">JR1/69-1-13</strain>
    </source>
</reference>
<feature type="region of interest" description="Disordered" evidence="1">
    <location>
        <begin position="1"/>
        <end position="49"/>
    </location>
</feature>
<feature type="compositionally biased region" description="Basic and acidic residues" evidence="1">
    <location>
        <begin position="13"/>
        <end position="22"/>
    </location>
</feature>
<sequence length="106" mass="11494">MSKKPVDFMAAMRSHEEREGVQRHPKPTSVPPQAPAEAAPSAALTGRTVQRSRIGKVSIGVWVDPAVRKQLAQIALDTDKDQADLIAEGLNLLFERYGKPPIAPVS</sequence>
<evidence type="ECO:0000313" key="4">
    <source>
        <dbReference type="Proteomes" id="UP000245048"/>
    </source>
</evidence>
<protein>
    <recommendedName>
        <fullName evidence="2">Antitoxin-like ribbon-helix-helix domain-containing protein</fullName>
    </recommendedName>
</protein>
<evidence type="ECO:0000313" key="3">
    <source>
        <dbReference type="EMBL" id="PWC26677.1"/>
    </source>
</evidence>
<feature type="domain" description="Antitoxin-like ribbon-helix-helix" evidence="2">
    <location>
        <begin position="53"/>
        <end position="102"/>
    </location>
</feature>
<dbReference type="Pfam" id="PF20605">
    <property type="entry name" value="Antitox_RHH"/>
    <property type="match status" value="1"/>
</dbReference>
<evidence type="ECO:0000259" key="2">
    <source>
        <dbReference type="Pfam" id="PF20605"/>
    </source>
</evidence>
<dbReference type="AlphaFoldDB" id="A0A2U1UYF8"/>
<proteinExistence type="predicted"/>
<name>A0A2U1UYF8_9PROT</name>
<dbReference type="Proteomes" id="UP000245048">
    <property type="component" value="Unassembled WGS sequence"/>
</dbReference>
<keyword evidence="4" id="KW-1185">Reference proteome</keyword>
<accession>A0A2U1UYF8</accession>
<gene>
    <name evidence="3" type="ORF">CR165_21985</name>
</gene>
<comment type="caution">
    <text evidence="3">The sequence shown here is derived from an EMBL/GenBank/DDBJ whole genome shotgun (WGS) entry which is preliminary data.</text>
</comment>
<evidence type="ECO:0000256" key="1">
    <source>
        <dbReference type="SAM" id="MobiDB-lite"/>
    </source>
</evidence>